<dbReference type="eggNOG" id="KOG1187">
    <property type="taxonomic scope" value="Eukaryota"/>
</dbReference>
<feature type="chain" id="PRO_5004928708" description="Malectin-like domain-containing protein" evidence="1">
    <location>
        <begin position="22"/>
        <end position="109"/>
    </location>
</feature>
<dbReference type="STRING" id="981085.W9RK79"/>
<protein>
    <recommendedName>
        <fullName evidence="4">Malectin-like domain-containing protein</fullName>
    </recommendedName>
</protein>
<evidence type="ECO:0008006" key="4">
    <source>
        <dbReference type="Google" id="ProtNLM"/>
    </source>
</evidence>
<dbReference type="InterPro" id="IPR045272">
    <property type="entry name" value="ANXUR1/2-like"/>
</dbReference>
<dbReference type="Proteomes" id="UP000030645">
    <property type="component" value="Unassembled WGS sequence"/>
</dbReference>
<sequence length="109" mass="12139">MSFYLFFTLLILTYVIAGGQSYMPQDDITLDCGSFGNDTRLGDTRSWAGDISSKFFPSEGENKGSIASSATFEFTEVPYTTARLSLSEFTYVIPVTPGPKFIRLYFLVL</sequence>
<dbReference type="AlphaFoldDB" id="W9RK79"/>
<accession>W9RK79</accession>
<evidence type="ECO:0000256" key="1">
    <source>
        <dbReference type="SAM" id="SignalP"/>
    </source>
</evidence>
<organism evidence="2 3">
    <name type="scientific">Morus notabilis</name>
    <dbReference type="NCBI Taxonomy" id="981085"/>
    <lineage>
        <taxon>Eukaryota</taxon>
        <taxon>Viridiplantae</taxon>
        <taxon>Streptophyta</taxon>
        <taxon>Embryophyta</taxon>
        <taxon>Tracheophyta</taxon>
        <taxon>Spermatophyta</taxon>
        <taxon>Magnoliopsida</taxon>
        <taxon>eudicotyledons</taxon>
        <taxon>Gunneridae</taxon>
        <taxon>Pentapetalae</taxon>
        <taxon>rosids</taxon>
        <taxon>fabids</taxon>
        <taxon>Rosales</taxon>
        <taxon>Moraceae</taxon>
        <taxon>Moreae</taxon>
        <taxon>Morus</taxon>
    </lineage>
</organism>
<evidence type="ECO:0000313" key="3">
    <source>
        <dbReference type="Proteomes" id="UP000030645"/>
    </source>
</evidence>
<dbReference type="EMBL" id="KE344761">
    <property type="protein sequence ID" value="EXB77675.1"/>
    <property type="molecule type" value="Genomic_DNA"/>
</dbReference>
<dbReference type="GO" id="GO:0004714">
    <property type="term" value="F:transmembrane receptor protein tyrosine kinase activity"/>
    <property type="evidence" value="ECO:0007669"/>
    <property type="project" value="InterPro"/>
</dbReference>
<keyword evidence="3" id="KW-1185">Reference proteome</keyword>
<proteinExistence type="predicted"/>
<keyword evidence="1" id="KW-0732">Signal</keyword>
<gene>
    <name evidence="2" type="ORF">L484_018192</name>
</gene>
<name>W9RK79_9ROSA</name>
<reference evidence="3" key="1">
    <citation type="submission" date="2013-01" db="EMBL/GenBank/DDBJ databases">
        <title>Draft Genome Sequence of a Mulberry Tree, Morus notabilis C.K. Schneid.</title>
        <authorList>
            <person name="He N."/>
            <person name="Zhao S."/>
        </authorList>
    </citation>
    <scope>NUCLEOTIDE SEQUENCE</scope>
</reference>
<evidence type="ECO:0000313" key="2">
    <source>
        <dbReference type="EMBL" id="EXB77675.1"/>
    </source>
</evidence>
<dbReference type="PANTHER" id="PTHR34590:SF15">
    <property type="entry name" value="PROTEIN KINASE DOMAIN-CONTAINING PROTEIN"/>
    <property type="match status" value="1"/>
</dbReference>
<dbReference type="PANTHER" id="PTHR34590">
    <property type="entry name" value="OS03G0124300 PROTEIN-RELATED"/>
    <property type="match status" value="1"/>
</dbReference>
<feature type="signal peptide" evidence="1">
    <location>
        <begin position="1"/>
        <end position="21"/>
    </location>
</feature>
<dbReference type="Gene3D" id="2.60.120.430">
    <property type="entry name" value="Galactose-binding lectin"/>
    <property type="match status" value="1"/>
</dbReference>